<dbReference type="PRINTS" id="PR00080">
    <property type="entry name" value="SDRFAMILY"/>
</dbReference>
<dbReference type="PROSITE" id="PS00061">
    <property type="entry name" value="ADH_SHORT"/>
    <property type="match status" value="1"/>
</dbReference>
<dbReference type="NCBIfam" id="NF009464">
    <property type="entry name" value="PRK12824.1"/>
    <property type="match status" value="1"/>
</dbReference>
<protein>
    <recommendedName>
        <fullName evidence="3 12">3-oxoacyl-[acyl-carrier-protein] reductase</fullName>
        <ecNumber evidence="3 12">1.1.1.100</ecNumber>
    </recommendedName>
</protein>
<feature type="binding site" evidence="11">
    <location>
        <position position="38"/>
    </location>
    <ligand>
        <name>NADP(+)</name>
        <dbReference type="ChEBI" id="CHEBI:58349"/>
    </ligand>
</feature>
<dbReference type="InterPro" id="IPR036291">
    <property type="entry name" value="NAD(P)-bd_dom_sf"/>
</dbReference>
<dbReference type="NCBIfam" id="NF004200">
    <property type="entry name" value="PRK05653.1-5"/>
    <property type="match status" value="1"/>
</dbReference>
<dbReference type="GO" id="GO:0051287">
    <property type="term" value="F:NAD binding"/>
    <property type="evidence" value="ECO:0007669"/>
    <property type="project" value="UniProtKB-UniRule"/>
</dbReference>
<evidence type="ECO:0000256" key="7">
    <source>
        <dbReference type="ARBA" id="ARBA00023002"/>
    </source>
</evidence>
<feature type="domain" description="Ketoreductase" evidence="13">
    <location>
        <begin position="6"/>
        <end position="186"/>
    </location>
</feature>
<feature type="active site" description="Proton acceptor" evidence="10">
    <location>
        <position position="155"/>
    </location>
</feature>
<evidence type="ECO:0000256" key="11">
    <source>
        <dbReference type="PIRSR" id="PIRSR611284-2"/>
    </source>
</evidence>
<dbReference type="NCBIfam" id="NF004198">
    <property type="entry name" value="PRK05653.1-3"/>
    <property type="match status" value="1"/>
</dbReference>
<comment type="caution">
    <text evidence="14">The sequence shown here is derived from an EMBL/GenBank/DDBJ whole genome shotgun (WGS) entry which is preliminary data.</text>
</comment>
<dbReference type="EC" id="1.1.1.100" evidence="3 12"/>
<dbReference type="SUPFAM" id="SSF51735">
    <property type="entry name" value="NAD(P)-binding Rossmann-fold domains"/>
    <property type="match status" value="1"/>
</dbReference>
<evidence type="ECO:0000256" key="6">
    <source>
        <dbReference type="ARBA" id="ARBA00022857"/>
    </source>
</evidence>
<dbReference type="NCBIfam" id="NF005559">
    <property type="entry name" value="PRK07231.1"/>
    <property type="match status" value="1"/>
</dbReference>
<feature type="binding site" evidence="11">
    <location>
        <position position="188"/>
    </location>
    <ligand>
        <name>NADP(+)</name>
        <dbReference type="ChEBI" id="CHEBI:58349"/>
    </ligand>
</feature>
<dbReference type="InterPro" id="IPR011284">
    <property type="entry name" value="3oxo_ACP_reduc"/>
</dbReference>
<evidence type="ECO:0000256" key="5">
    <source>
        <dbReference type="ARBA" id="ARBA00022832"/>
    </source>
</evidence>
<reference evidence="14" key="1">
    <citation type="journal article" date="2020" name="mSystems">
        <title>Genome- and Community-Level Interaction Insights into Carbon Utilization and Element Cycling Functions of Hydrothermarchaeota in Hydrothermal Sediment.</title>
        <authorList>
            <person name="Zhou Z."/>
            <person name="Liu Y."/>
            <person name="Xu W."/>
            <person name="Pan J."/>
            <person name="Luo Z.H."/>
            <person name="Li M."/>
        </authorList>
    </citation>
    <scope>NUCLEOTIDE SEQUENCE [LARGE SCALE GENOMIC DNA]</scope>
    <source>
        <strain evidence="14">SpSt-767</strain>
    </source>
</reference>
<dbReference type="GO" id="GO:0004316">
    <property type="term" value="F:3-oxoacyl-[acyl-carrier-protein] reductase (NADPH) activity"/>
    <property type="evidence" value="ECO:0007669"/>
    <property type="project" value="UniProtKB-UniRule"/>
</dbReference>
<evidence type="ECO:0000256" key="3">
    <source>
        <dbReference type="ARBA" id="ARBA00012948"/>
    </source>
</evidence>
<dbReference type="NCBIfam" id="NF009466">
    <property type="entry name" value="PRK12826.1-2"/>
    <property type="match status" value="1"/>
</dbReference>
<feature type="binding site" evidence="11">
    <location>
        <position position="90"/>
    </location>
    <ligand>
        <name>NADP(+)</name>
        <dbReference type="ChEBI" id="CHEBI:58349"/>
    </ligand>
</feature>
<evidence type="ECO:0000256" key="10">
    <source>
        <dbReference type="PIRSR" id="PIRSR611284-1"/>
    </source>
</evidence>
<comment type="pathway">
    <text evidence="1 12">Lipid metabolism; fatty acid biosynthesis.</text>
</comment>
<keyword evidence="8 12" id="KW-0443">Lipid metabolism</keyword>
<dbReference type="EMBL" id="DTGR01000164">
    <property type="protein sequence ID" value="HHS30117.1"/>
    <property type="molecule type" value="Genomic_DNA"/>
</dbReference>
<evidence type="ECO:0000256" key="4">
    <source>
        <dbReference type="ARBA" id="ARBA00022516"/>
    </source>
</evidence>
<evidence type="ECO:0000256" key="1">
    <source>
        <dbReference type="ARBA" id="ARBA00005194"/>
    </source>
</evidence>
<keyword evidence="6 11" id="KW-0521">NADP</keyword>
<dbReference type="PANTHER" id="PTHR42879:SF2">
    <property type="entry name" value="3-OXOACYL-[ACYL-CARRIER-PROTEIN] REDUCTASE FABG"/>
    <property type="match status" value="1"/>
</dbReference>
<dbReference type="InterPro" id="IPR002347">
    <property type="entry name" value="SDR_fam"/>
</dbReference>
<evidence type="ECO:0000256" key="8">
    <source>
        <dbReference type="ARBA" id="ARBA00023098"/>
    </source>
</evidence>
<keyword evidence="7 12" id="KW-0560">Oxidoreductase</keyword>
<feature type="binding site" evidence="11">
    <location>
        <begin position="12"/>
        <end position="15"/>
    </location>
    <ligand>
        <name>NADP(+)</name>
        <dbReference type="ChEBI" id="CHEBI:58349"/>
    </ligand>
</feature>
<keyword evidence="9 12" id="KW-0275">Fatty acid biosynthesis</keyword>
<evidence type="ECO:0000259" key="13">
    <source>
        <dbReference type="SMART" id="SM00822"/>
    </source>
</evidence>
<dbReference type="InterPro" id="IPR020904">
    <property type="entry name" value="Sc_DH/Rdtase_CS"/>
</dbReference>
<comment type="catalytic activity">
    <reaction evidence="12">
        <text>a (3R)-hydroxyacyl-[ACP] + NADP(+) = a 3-oxoacyl-[ACP] + NADPH + H(+)</text>
        <dbReference type="Rhea" id="RHEA:17397"/>
        <dbReference type="Rhea" id="RHEA-COMP:9916"/>
        <dbReference type="Rhea" id="RHEA-COMP:9945"/>
        <dbReference type="ChEBI" id="CHEBI:15378"/>
        <dbReference type="ChEBI" id="CHEBI:57783"/>
        <dbReference type="ChEBI" id="CHEBI:58349"/>
        <dbReference type="ChEBI" id="CHEBI:78776"/>
        <dbReference type="ChEBI" id="CHEBI:78827"/>
        <dbReference type="EC" id="1.1.1.100"/>
    </reaction>
</comment>
<dbReference type="GO" id="GO:0030497">
    <property type="term" value="P:fatty acid elongation"/>
    <property type="evidence" value="ECO:0007669"/>
    <property type="project" value="UniProtKB-ARBA"/>
</dbReference>
<dbReference type="NCBIfam" id="TIGR01830">
    <property type="entry name" value="3oxo_ACP_reduc"/>
    <property type="match status" value="1"/>
</dbReference>
<dbReference type="InterPro" id="IPR057326">
    <property type="entry name" value="KR_dom"/>
</dbReference>
<sequence length="248" mass="26189">MTSTTRVALITGAARGIGRTIALALAQPDMMLYINDVTPPEAAADTIRDVEAKGAKAACLQFNVADFAQVEQALEVILTESGRLDILVNNAGITRDGLLVRMKEEDWDQVLAVNLKGAFNCLKAAAKPMIKQRSGRIINISSIVGFMGNAGQANYVASKAGLVGLTKSAARELASRNITVNAVAPGFIETAMTQNLPEKVREAMLAQIPLNRFGAPVEVAHAVAFLASDQAAYITGQVIHVNGGMLMA</sequence>
<dbReference type="FunFam" id="3.40.50.720:FF:000037">
    <property type="entry name" value="3-oxoacyl-[acyl-carrier-protein] reductase FabG"/>
    <property type="match status" value="1"/>
</dbReference>
<evidence type="ECO:0000256" key="2">
    <source>
        <dbReference type="ARBA" id="ARBA00006484"/>
    </source>
</evidence>
<gene>
    <name evidence="14" type="primary">fabG</name>
    <name evidence="14" type="ORF">ENV52_10505</name>
</gene>
<evidence type="ECO:0000256" key="12">
    <source>
        <dbReference type="RuleBase" id="RU366074"/>
    </source>
</evidence>
<dbReference type="Pfam" id="PF13561">
    <property type="entry name" value="adh_short_C2"/>
    <property type="match status" value="1"/>
</dbReference>
<comment type="subunit">
    <text evidence="12">Homotetramer.</text>
</comment>
<accession>A0A7V6A4I4</accession>
<dbReference type="InterPro" id="IPR050259">
    <property type="entry name" value="SDR"/>
</dbReference>
<evidence type="ECO:0000256" key="9">
    <source>
        <dbReference type="ARBA" id="ARBA00023160"/>
    </source>
</evidence>
<comment type="similarity">
    <text evidence="2 12">Belongs to the short-chain dehydrogenases/reductases (SDR) family.</text>
</comment>
<proteinExistence type="inferred from homology"/>
<name>A0A7V6A4I4_9BACT</name>
<evidence type="ECO:0000313" key="14">
    <source>
        <dbReference type="EMBL" id="HHS30117.1"/>
    </source>
</evidence>
<dbReference type="Gene3D" id="3.40.50.720">
    <property type="entry name" value="NAD(P)-binding Rossmann-like Domain"/>
    <property type="match status" value="1"/>
</dbReference>
<dbReference type="PANTHER" id="PTHR42879">
    <property type="entry name" value="3-OXOACYL-(ACYL-CARRIER-PROTEIN) REDUCTASE"/>
    <property type="match status" value="1"/>
</dbReference>
<dbReference type="UniPathway" id="UPA00094"/>
<comment type="function">
    <text evidence="12">Catalyzes the NADPH-dependent reduction of beta-ketoacyl-ACP substrates to beta-hydroxyacyl-ACP products, the first reductive step in the elongation cycle of fatty acid biosynthesis.</text>
</comment>
<dbReference type="AlphaFoldDB" id="A0A7V6A4I4"/>
<dbReference type="NCBIfam" id="NF004199">
    <property type="entry name" value="PRK05653.1-4"/>
    <property type="match status" value="1"/>
</dbReference>
<keyword evidence="5 12" id="KW-0276">Fatty acid metabolism</keyword>
<dbReference type="SMART" id="SM00822">
    <property type="entry name" value="PKS_KR"/>
    <property type="match status" value="1"/>
</dbReference>
<keyword evidence="4 12" id="KW-0444">Lipid biosynthesis</keyword>
<dbReference type="PRINTS" id="PR00081">
    <property type="entry name" value="GDHRDH"/>
</dbReference>
<feature type="binding site" evidence="11">
    <location>
        <begin position="63"/>
        <end position="64"/>
    </location>
    <ligand>
        <name>NADP(+)</name>
        <dbReference type="ChEBI" id="CHEBI:58349"/>
    </ligand>
</feature>
<feature type="binding site" evidence="11">
    <location>
        <begin position="155"/>
        <end position="159"/>
    </location>
    <ligand>
        <name>NADP(+)</name>
        <dbReference type="ChEBI" id="CHEBI:58349"/>
    </ligand>
</feature>
<organism evidence="14">
    <name type="scientific">Desulfobacca acetoxidans</name>
    <dbReference type="NCBI Taxonomy" id="60893"/>
    <lineage>
        <taxon>Bacteria</taxon>
        <taxon>Pseudomonadati</taxon>
        <taxon>Thermodesulfobacteriota</taxon>
        <taxon>Desulfobaccia</taxon>
        <taxon>Desulfobaccales</taxon>
        <taxon>Desulfobaccaceae</taxon>
        <taxon>Desulfobacca</taxon>
    </lineage>
</organism>
<dbReference type="CDD" id="cd05333">
    <property type="entry name" value="BKR_SDR_c"/>
    <property type="match status" value="1"/>
</dbReference>